<dbReference type="GO" id="GO:0009507">
    <property type="term" value="C:chloroplast"/>
    <property type="evidence" value="ECO:0007669"/>
    <property type="project" value="UniProtKB-SubCell"/>
</dbReference>
<dbReference type="OMA" id="NNTCPEK"/>
<dbReference type="EnsemblProtists" id="EKX49307">
    <property type="protein sequence ID" value="EKX49307"/>
    <property type="gene ID" value="GUITHDRAFT_53919"/>
</dbReference>
<evidence type="ECO:0000256" key="5">
    <source>
        <dbReference type="ARBA" id="ARBA00023175"/>
    </source>
</evidence>
<evidence type="ECO:0000256" key="3">
    <source>
        <dbReference type="ARBA" id="ARBA00022840"/>
    </source>
</evidence>
<evidence type="ECO:0000256" key="6">
    <source>
        <dbReference type="PROSITE-ProRule" id="PRU00283"/>
    </source>
</evidence>
<reference evidence="10" key="3">
    <citation type="submission" date="2016-03" db="UniProtKB">
        <authorList>
            <consortium name="EnsemblProtists"/>
        </authorList>
    </citation>
    <scope>IDENTIFICATION</scope>
</reference>
<dbReference type="PANTHER" id="PTHR47968">
    <property type="entry name" value="CENTROMERE PROTEIN E"/>
    <property type="match status" value="1"/>
</dbReference>
<dbReference type="PROSITE" id="PS50067">
    <property type="entry name" value="KINESIN_MOTOR_2"/>
    <property type="match status" value="1"/>
</dbReference>
<reference evidence="9 11" key="1">
    <citation type="journal article" date="2012" name="Nature">
        <title>Algal genomes reveal evolutionary mosaicism and the fate of nucleomorphs.</title>
        <authorList>
            <consortium name="DOE Joint Genome Institute"/>
            <person name="Curtis B.A."/>
            <person name="Tanifuji G."/>
            <person name="Burki F."/>
            <person name="Gruber A."/>
            <person name="Irimia M."/>
            <person name="Maruyama S."/>
            <person name="Arias M.C."/>
            <person name="Ball S.G."/>
            <person name="Gile G.H."/>
            <person name="Hirakawa Y."/>
            <person name="Hopkins J.F."/>
            <person name="Kuo A."/>
            <person name="Rensing S.A."/>
            <person name="Schmutz J."/>
            <person name="Symeonidi A."/>
            <person name="Elias M."/>
            <person name="Eveleigh R.J."/>
            <person name="Herman E.K."/>
            <person name="Klute M.J."/>
            <person name="Nakayama T."/>
            <person name="Obornik M."/>
            <person name="Reyes-Prieto A."/>
            <person name="Armbrust E.V."/>
            <person name="Aves S.J."/>
            <person name="Beiko R.G."/>
            <person name="Coutinho P."/>
            <person name="Dacks J.B."/>
            <person name="Durnford D.G."/>
            <person name="Fast N.M."/>
            <person name="Green B.R."/>
            <person name="Grisdale C.J."/>
            <person name="Hempel F."/>
            <person name="Henrissat B."/>
            <person name="Hoppner M.P."/>
            <person name="Ishida K."/>
            <person name="Kim E."/>
            <person name="Koreny L."/>
            <person name="Kroth P.G."/>
            <person name="Liu Y."/>
            <person name="Malik S.B."/>
            <person name="Maier U.G."/>
            <person name="McRose D."/>
            <person name="Mock T."/>
            <person name="Neilson J.A."/>
            <person name="Onodera N.T."/>
            <person name="Poole A.M."/>
            <person name="Pritham E.J."/>
            <person name="Richards T.A."/>
            <person name="Rocap G."/>
            <person name="Roy S.W."/>
            <person name="Sarai C."/>
            <person name="Schaack S."/>
            <person name="Shirato S."/>
            <person name="Slamovits C.H."/>
            <person name="Spencer D.F."/>
            <person name="Suzuki S."/>
            <person name="Worden A.Z."/>
            <person name="Zauner S."/>
            <person name="Barry K."/>
            <person name="Bell C."/>
            <person name="Bharti A.K."/>
            <person name="Crow J.A."/>
            <person name="Grimwood J."/>
            <person name="Kramer R."/>
            <person name="Lindquist E."/>
            <person name="Lucas S."/>
            <person name="Salamov A."/>
            <person name="McFadden G.I."/>
            <person name="Lane C.E."/>
            <person name="Keeling P.J."/>
            <person name="Gray M.W."/>
            <person name="Grigoriev I.V."/>
            <person name="Archibald J.M."/>
        </authorList>
    </citation>
    <scope>NUCLEOTIDE SEQUENCE</scope>
    <source>
        <strain evidence="9 11">CCMP2712</strain>
    </source>
</reference>
<proteinExistence type="inferred from homology"/>
<keyword evidence="4" id="KW-0175">Coiled coil</keyword>
<dbReference type="InterPro" id="IPR027417">
    <property type="entry name" value="P-loop_NTPase"/>
</dbReference>
<evidence type="ECO:0000256" key="2">
    <source>
        <dbReference type="ARBA" id="ARBA00022741"/>
    </source>
</evidence>
<dbReference type="Proteomes" id="UP000011087">
    <property type="component" value="Unassembled WGS sequence"/>
</dbReference>
<dbReference type="SUPFAM" id="SSF52540">
    <property type="entry name" value="P-loop containing nucleoside triphosphate hydrolases"/>
    <property type="match status" value="1"/>
</dbReference>
<keyword evidence="2 6" id="KW-0547">Nucleotide-binding</keyword>
<dbReference type="PRINTS" id="PR00380">
    <property type="entry name" value="KINESINHEAVY"/>
</dbReference>
<dbReference type="Gene3D" id="3.40.850.10">
    <property type="entry name" value="Kinesin motor domain"/>
    <property type="match status" value="1"/>
</dbReference>
<dbReference type="PaxDb" id="55529-EKX49307"/>
<evidence type="ECO:0000313" key="10">
    <source>
        <dbReference type="EnsemblProtists" id="EKX49307"/>
    </source>
</evidence>
<keyword evidence="3 6" id="KW-0067">ATP-binding</keyword>
<dbReference type="PROSITE" id="PS00411">
    <property type="entry name" value="KINESIN_MOTOR_1"/>
    <property type="match status" value="1"/>
</dbReference>
<comment type="similarity">
    <text evidence="6 7">Belongs to the TRAFAC class myosin-kinesin ATPase superfamily. Kinesin family.</text>
</comment>
<dbReference type="InterPro" id="IPR027640">
    <property type="entry name" value="Kinesin-like_fam"/>
</dbReference>
<dbReference type="InterPro" id="IPR036961">
    <property type="entry name" value="Kinesin_motor_dom_sf"/>
</dbReference>
<dbReference type="EMBL" id="JH992982">
    <property type="protein sequence ID" value="EKX49307.1"/>
    <property type="molecule type" value="Genomic_DNA"/>
</dbReference>
<feature type="domain" description="Kinesin motor" evidence="8">
    <location>
        <begin position="1"/>
        <end position="293"/>
    </location>
</feature>
<dbReference type="GO" id="GO:0005874">
    <property type="term" value="C:microtubule"/>
    <property type="evidence" value="ECO:0007669"/>
    <property type="project" value="UniProtKB-KW"/>
</dbReference>
<dbReference type="AlphaFoldDB" id="L1JLS9"/>
<dbReference type="InterPro" id="IPR019821">
    <property type="entry name" value="Kinesin_motor_CS"/>
</dbReference>
<dbReference type="Pfam" id="PF00225">
    <property type="entry name" value="Kinesin"/>
    <property type="match status" value="1"/>
</dbReference>
<dbReference type="OrthoDB" id="3176171at2759"/>
<dbReference type="HOGENOM" id="CLU_001485_2_0_1"/>
<protein>
    <recommendedName>
        <fullName evidence="7">Kinesin-like protein</fullName>
    </recommendedName>
</protein>
<feature type="binding site" evidence="6">
    <location>
        <begin position="35"/>
        <end position="42"/>
    </location>
    <ligand>
        <name>ATP</name>
        <dbReference type="ChEBI" id="CHEBI:30616"/>
    </ligand>
</feature>
<dbReference type="GO" id="GO:0005524">
    <property type="term" value="F:ATP binding"/>
    <property type="evidence" value="ECO:0007669"/>
    <property type="project" value="UniProtKB-UniRule"/>
</dbReference>
<feature type="non-terminal residue" evidence="9">
    <location>
        <position position="297"/>
    </location>
</feature>
<dbReference type="GO" id="GO:0003777">
    <property type="term" value="F:microtubule motor activity"/>
    <property type="evidence" value="ECO:0007669"/>
    <property type="project" value="InterPro"/>
</dbReference>
<evidence type="ECO:0000256" key="7">
    <source>
        <dbReference type="RuleBase" id="RU000394"/>
    </source>
</evidence>
<keyword evidence="11" id="KW-1185">Reference proteome</keyword>
<evidence type="ECO:0000256" key="1">
    <source>
        <dbReference type="ARBA" id="ARBA00004229"/>
    </source>
</evidence>
<name>L1JLS9_GUITC</name>
<dbReference type="InterPro" id="IPR001752">
    <property type="entry name" value="Kinesin_motor_dom"/>
</dbReference>
<dbReference type="RefSeq" id="XP_005836287.1">
    <property type="nucleotide sequence ID" value="XM_005836230.1"/>
</dbReference>
<dbReference type="GeneID" id="17306037"/>
<dbReference type="GO" id="GO:0007018">
    <property type="term" value="P:microtubule-based movement"/>
    <property type="evidence" value="ECO:0007669"/>
    <property type="project" value="InterPro"/>
</dbReference>
<dbReference type="SMART" id="SM00129">
    <property type="entry name" value="KISc"/>
    <property type="match status" value="1"/>
</dbReference>
<dbReference type="STRING" id="905079.L1JLS9"/>
<sequence>VCGPESSNLDIWNISARRVVDSFLSGINSALFSFGQTGSGKTWTMQGDWQGSLSEEGRSKLEVEGISAMALSHVLQTLHSRFGHSEEKWVCECSILEVYNDSVCDLLSRSTSDLCLRDDPSKGVWAEGATTLRLRRREDVMKVVKTARSRLRFSSTAMNLRSSRSHLVITVFLYLEDEERSAEKKEERIFRQSRLTLVDLAGNEKVSKSEASGKTFREATYVNRSLLALGAVLSALAKRTEHVPYRSSKLTFLLKDAIGVDSRICVIGHVNPDVQMCRESINTLNFMTFAQSIQTNP</sequence>
<dbReference type="KEGG" id="gtt:GUITHDRAFT_53919"/>
<evidence type="ECO:0000313" key="9">
    <source>
        <dbReference type="EMBL" id="EKX49307.1"/>
    </source>
</evidence>
<evidence type="ECO:0000313" key="11">
    <source>
        <dbReference type="Proteomes" id="UP000011087"/>
    </source>
</evidence>
<dbReference type="GO" id="GO:0008017">
    <property type="term" value="F:microtubule binding"/>
    <property type="evidence" value="ECO:0007669"/>
    <property type="project" value="InterPro"/>
</dbReference>
<accession>L1JLS9</accession>
<gene>
    <name evidence="9" type="ORF">GUITHDRAFT_53919</name>
</gene>
<dbReference type="eggNOG" id="ENOG502QR1R">
    <property type="taxonomic scope" value="Eukaryota"/>
</dbReference>
<evidence type="ECO:0000256" key="4">
    <source>
        <dbReference type="ARBA" id="ARBA00023054"/>
    </source>
</evidence>
<keyword evidence="7" id="KW-0493">Microtubule</keyword>
<evidence type="ECO:0000259" key="8">
    <source>
        <dbReference type="PROSITE" id="PS50067"/>
    </source>
</evidence>
<feature type="non-terminal residue" evidence="9">
    <location>
        <position position="1"/>
    </location>
</feature>
<dbReference type="PANTHER" id="PTHR47968:SF75">
    <property type="entry name" value="CENTROMERE-ASSOCIATED PROTEIN E"/>
    <property type="match status" value="1"/>
</dbReference>
<reference evidence="11" key="2">
    <citation type="submission" date="2012-11" db="EMBL/GenBank/DDBJ databases">
        <authorList>
            <person name="Kuo A."/>
            <person name="Curtis B.A."/>
            <person name="Tanifuji G."/>
            <person name="Burki F."/>
            <person name="Gruber A."/>
            <person name="Irimia M."/>
            <person name="Maruyama S."/>
            <person name="Arias M.C."/>
            <person name="Ball S.G."/>
            <person name="Gile G.H."/>
            <person name="Hirakawa Y."/>
            <person name="Hopkins J.F."/>
            <person name="Rensing S.A."/>
            <person name="Schmutz J."/>
            <person name="Symeonidi A."/>
            <person name="Elias M."/>
            <person name="Eveleigh R.J."/>
            <person name="Herman E.K."/>
            <person name="Klute M.J."/>
            <person name="Nakayama T."/>
            <person name="Obornik M."/>
            <person name="Reyes-Prieto A."/>
            <person name="Armbrust E.V."/>
            <person name="Aves S.J."/>
            <person name="Beiko R.G."/>
            <person name="Coutinho P."/>
            <person name="Dacks J.B."/>
            <person name="Durnford D.G."/>
            <person name="Fast N.M."/>
            <person name="Green B.R."/>
            <person name="Grisdale C."/>
            <person name="Hempe F."/>
            <person name="Henrissat B."/>
            <person name="Hoppner M.P."/>
            <person name="Ishida K.-I."/>
            <person name="Kim E."/>
            <person name="Koreny L."/>
            <person name="Kroth P.G."/>
            <person name="Liu Y."/>
            <person name="Malik S.-B."/>
            <person name="Maier U.G."/>
            <person name="McRose D."/>
            <person name="Mock T."/>
            <person name="Neilson J.A."/>
            <person name="Onodera N.T."/>
            <person name="Poole A.M."/>
            <person name="Pritham E.J."/>
            <person name="Richards T.A."/>
            <person name="Rocap G."/>
            <person name="Roy S.W."/>
            <person name="Sarai C."/>
            <person name="Schaack S."/>
            <person name="Shirato S."/>
            <person name="Slamovits C.H."/>
            <person name="Spencer D.F."/>
            <person name="Suzuki S."/>
            <person name="Worden A.Z."/>
            <person name="Zauner S."/>
            <person name="Barry K."/>
            <person name="Bell C."/>
            <person name="Bharti A.K."/>
            <person name="Crow J.A."/>
            <person name="Grimwood J."/>
            <person name="Kramer R."/>
            <person name="Lindquist E."/>
            <person name="Lucas S."/>
            <person name="Salamov A."/>
            <person name="McFadden G.I."/>
            <person name="Lane C.E."/>
            <person name="Keeling P.J."/>
            <person name="Gray M.W."/>
            <person name="Grigoriev I.V."/>
            <person name="Archibald J.M."/>
        </authorList>
    </citation>
    <scope>NUCLEOTIDE SEQUENCE</scope>
    <source>
        <strain evidence="11">CCMP2712</strain>
    </source>
</reference>
<organism evidence="9">
    <name type="scientific">Guillardia theta (strain CCMP2712)</name>
    <name type="common">Cryptophyte</name>
    <dbReference type="NCBI Taxonomy" id="905079"/>
    <lineage>
        <taxon>Eukaryota</taxon>
        <taxon>Cryptophyceae</taxon>
        <taxon>Pyrenomonadales</taxon>
        <taxon>Geminigeraceae</taxon>
        <taxon>Guillardia</taxon>
    </lineage>
</organism>
<keyword evidence="5 6" id="KW-0505">Motor protein</keyword>
<comment type="subcellular location">
    <subcellularLocation>
        <location evidence="1">Plastid</location>
        <location evidence="1">Chloroplast</location>
    </subcellularLocation>
</comment>